<proteinExistence type="predicted"/>
<gene>
    <name evidence="2" type="ORF">HPBE_LOCUS15799</name>
</gene>
<keyword evidence="3" id="KW-1185">Reference proteome</keyword>
<feature type="compositionally biased region" description="Basic and acidic residues" evidence="1">
    <location>
        <begin position="23"/>
        <end position="32"/>
    </location>
</feature>
<dbReference type="EMBL" id="UZAH01029049">
    <property type="protein sequence ID" value="VDP03970.1"/>
    <property type="molecule type" value="Genomic_DNA"/>
</dbReference>
<name>A0A183G349_HELPZ</name>
<evidence type="ECO:0000313" key="3">
    <source>
        <dbReference type="Proteomes" id="UP000050761"/>
    </source>
</evidence>
<feature type="region of interest" description="Disordered" evidence="1">
    <location>
        <begin position="17"/>
        <end position="42"/>
    </location>
</feature>
<dbReference type="Proteomes" id="UP000050761">
    <property type="component" value="Unassembled WGS sequence"/>
</dbReference>
<evidence type="ECO:0000313" key="2">
    <source>
        <dbReference type="EMBL" id="VDP03970.1"/>
    </source>
</evidence>
<protein>
    <submittedName>
        <fullName evidence="2 4">Uncharacterized protein</fullName>
    </submittedName>
</protein>
<reference evidence="4" key="2">
    <citation type="submission" date="2019-09" db="UniProtKB">
        <authorList>
            <consortium name="WormBaseParasite"/>
        </authorList>
    </citation>
    <scope>IDENTIFICATION</scope>
</reference>
<organism evidence="3 4">
    <name type="scientific">Heligmosomoides polygyrus</name>
    <name type="common">Parasitic roundworm</name>
    <dbReference type="NCBI Taxonomy" id="6339"/>
    <lineage>
        <taxon>Eukaryota</taxon>
        <taxon>Metazoa</taxon>
        <taxon>Ecdysozoa</taxon>
        <taxon>Nematoda</taxon>
        <taxon>Chromadorea</taxon>
        <taxon>Rhabditida</taxon>
        <taxon>Rhabditina</taxon>
        <taxon>Rhabditomorpha</taxon>
        <taxon>Strongyloidea</taxon>
        <taxon>Heligmosomidae</taxon>
        <taxon>Heligmosomoides</taxon>
    </lineage>
</organism>
<evidence type="ECO:0000256" key="1">
    <source>
        <dbReference type="SAM" id="MobiDB-lite"/>
    </source>
</evidence>
<accession>A0A183G349</accession>
<dbReference type="WBParaSite" id="HPBE_0001580001-mRNA-1">
    <property type="protein sequence ID" value="HPBE_0001580001-mRNA-1"/>
    <property type="gene ID" value="HPBE_0001580001"/>
</dbReference>
<sequence length="80" mass="8481">MSTVDVDLAVDHGQVIEPVDGSPEEKDAELGDRWSTVGASSSSRSSLLVLLLPEASRPGASPEVPAVTVRSVQKQWLRPS</sequence>
<reference evidence="2 3" key="1">
    <citation type="submission" date="2018-11" db="EMBL/GenBank/DDBJ databases">
        <authorList>
            <consortium name="Pathogen Informatics"/>
        </authorList>
    </citation>
    <scope>NUCLEOTIDE SEQUENCE [LARGE SCALE GENOMIC DNA]</scope>
</reference>
<evidence type="ECO:0000313" key="4">
    <source>
        <dbReference type="WBParaSite" id="HPBE_0001580001-mRNA-1"/>
    </source>
</evidence>
<accession>A0A3P8AJ12</accession>
<dbReference type="AlphaFoldDB" id="A0A183G349"/>